<dbReference type="PRINTS" id="PR01021">
    <property type="entry name" value="OMPADOMAIN"/>
</dbReference>
<dbReference type="Gene3D" id="3.30.1330.60">
    <property type="entry name" value="OmpA-like domain"/>
    <property type="match status" value="1"/>
</dbReference>
<gene>
    <name evidence="6" type="ORF">SAMN05216189_101666</name>
    <name evidence="7" type="ORF">SAMN06295949_12366</name>
</gene>
<dbReference type="InterPro" id="IPR050330">
    <property type="entry name" value="Bact_OuterMem_StrucFunc"/>
</dbReference>
<dbReference type="PROSITE" id="PS51123">
    <property type="entry name" value="OMPA_2"/>
    <property type="match status" value="1"/>
</dbReference>
<evidence type="ECO:0000313" key="9">
    <source>
        <dbReference type="Proteomes" id="UP000199693"/>
    </source>
</evidence>
<dbReference type="Pfam" id="PF00691">
    <property type="entry name" value="OmpA"/>
    <property type="match status" value="1"/>
</dbReference>
<dbReference type="EMBL" id="FZPC01000023">
    <property type="protein sequence ID" value="SNT36745.1"/>
    <property type="molecule type" value="Genomic_DNA"/>
</dbReference>
<dbReference type="EMBL" id="FNEC01000016">
    <property type="protein sequence ID" value="SDJ39300.1"/>
    <property type="molecule type" value="Genomic_DNA"/>
</dbReference>
<dbReference type="GO" id="GO:0009279">
    <property type="term" value="C:cell outer membrane"/>
    <property type="evidence" value="ECO:0007669"/>
    <property type="project" value="UniProtKB-SubCell"/>
</dbReference>
<evidence type="ECO:0000256" key="2">
    <source>
        <dbReference type="ARBA" id="ARBA00023136"/>
    </source>
</evidence>
<reference evidence="6 9" key="1">
    <citation type="submission" date="2016-10" db="EMBL/GenBank/DDBJ databases">
        <authorList>
            <person name="de Groot N.N."/>
        </authorList>
    </citation>
    <scope>NUCLEOTIDE SEQUENCE [LARGE SCALE GENOMIC DNA]</scope>
    <source>
        <strain evidence="6 9">CCM 7361</strain>
    </source>
</reference>
<evidence type="ECO:0000256" key="1">
    <source>
        <dbReference type="ARBA" id="ARBA00004442"/>
    </source>
</evidence>
<dbReference type="InterPro" id="IPR010657">
    <property type="entry name" value="ImpA_N"/>
</dbReference>
<name>A0A239M269_9PSED</name>
<evidence type="ECO:0000313" key="8">
    <source>
        <dbReference type="Proteomes" id="UP000198309"/>
    </source>
</evidence>
<dbReference type="SUPFAM" id="SSF103088">
    <property type="entry name" value="OmpA-like"/>
    <property type="match status" value="1"/>
</dbReference>
<evidence type="ECO:0000256" key="4">
    <source>
        <dbReference type="SAM" id="Phobius"/>
    </source>
</evidence>
<dbReference type="CDD" id="cd07185">
    <property type="entry name" value="OmpA_C-like"/>
    <property type="match status" value="1"/>
</dbReference>
<keyword evidence="4" id="KW-0812">Transmembrane</keyword>
<dbReference type="PANTHER" id="PTHR30329:SF20">
    <property type="entry name" value="EXPORTED PROTEIN"/>
    <property type="match status" value="1"/>
</dbReference>
<dbReference type="InterPro" id="IPR006664">
    <property type="entry name" value="OMP_bac"/>
</dbReference>
<accession>A0A239M269</accession>
<evidence type="ECO:0000313" key="6">
    <source>
        <dbReference type="EMBL" id="SDJ39300.1"/>
    </source>
</evidence>
<dbReference type="AlphaFoldDB" id="A0A239M269"/>
<keyword evidence="8" id="KW-1185">Reference proteome</keyword>
<dbReference type="Pfam" id="PF06812">
    <property type="entry name" value="ImpA_N"/>
    <property type="match status" value="1"/>
</dbReference>
<comment type="subcellular location">
    <subcellularLocation>
        <location evidence="1">Cell outer membrane</location>
    </subcellularLocation>
</comment>
<dbReference type="InterPro" id="IPR006665">
    <property type="entry name" value="OmpA-like"/>
</dbReference>
<feature type="domain" description="OmpA-like" evidence="5">
    <location>
        <begin position="262"/>
        <end position="380"/>
    </location>
</feature>
<reference evidence="7 8" key="2">
    <citation type="submission" date="2017-06" db="EMBL/GenBank/DDBJ databases">
        <authorList>
            <person name="Varghese N."/>
            <person name="Submissions S."/>
        </authorList>
    </citation>
    <scope>NUCLEOTIDE SEQUENCE [LARGE SCALE GENOMIC DNA]</scope>
    <source>
        <strain evidence="7 8">RLD-1</strain>
    </source>
</reference>
<keyword evidence="4" id="KW-1133">Transmembrane helix</keyword>
<proteinExistence type="predicted"/>
<dbReference type="Proteomes" id="UP000198309">
    <property type="component" value="Unassembled WGS sequence"/>
</dbReference>
<evidence type="ECO:0000313" key="7">
    <source>
        <dbReference type="EMBL" id="SNT36745.1"/>
    </source>
</evidence>
<keyword evidence="2 3" id="KW-0472">Membrane</keyword>
<dbReference type="InterPro" id="IPR036737">
    <property type="entry name" value="OmpA-like_sf"/>
</dbReference>
<feature type="transmembrane region" description="Helical" evidence="4">
    <location>
        <begin position="229"/>
        <end position="250"/>
    </location>
</feature>
<dbReference type="Proteomes" id="UP000199693">
    <property type="component" value="Unassembled WGS sequence"/>
</dbReference>
<sequence length="393" mass="41958">MSVLSEMQLRPGADPSKLAPYIALGGELAKLSHPACPDVNWQWVEYQCLELFQENGADLQSAAALALARSHVHGLPGMEQGLALVTALLSQSWPQLWPAALSARIQILTWLFAQLQPLVRRLELLGSDLPLLERIGSGLAGLGELLGRHAQVPLLSLEALQAQLASLARRLEREAAPAEAAPLSLPAALPAGAPAAPPRLAASPSVLVLKLDNPPPASQAQERRRGPRLLWLVLLLILLAGLSLGSFWVWHAARQDRDEQARGPDPVYLDSLLLFAPGSAELKPESTKVLIDGLMHIKAQPGWLIVVSGHSDNSGNERQNLALSQARAAAVRDWMQRMGDIPERCFVVQGLGASQPIASNDSEQGRSANRRVDVRLVPAPGACSGEAGAGTGR</sequence>
<protein>
    <submittedName>
        <fullName evidence="6">Type VI secretion system protein VasL</fullName>
    </submittedName>
</protein>
<organism evidence="6 9">
    <name type="scientific">Pseudomonas delhiensis</name>
    <dbReference type="NCBI Taxonomy" id="366289"/>
    <lineage>
        <taxon>Bacteria</taxon>
        <taxon>Pseudomonadati</taxon>
        <taxon>Pseudomonadota</taxon>
        <taxon>Gammaproteobacteria</taxon>
        <taxon>Pseudomonadales</taxon>
        <taxon>Pseudomonadaceae</taxon>
        <taxon>Pseudomonas</taxon>
    </lineage>
</organism>
<evidence type="ECO:0000256" key="3">
    <source>
        <dbReference type="PROSITE-ProRule" id="PRU00473"/>
    </source>
</evidence>
<dbReference type="PANTHER" id="PTHR30329">
    <property type="entry name" value="STATOR ELEMENT OF FLAGELLAR MOTOR COMPLEX"/>
    <property type="match status" value="1"/>
</dbReference>
<evidence type="ECO:0000259" key="5">
    <source>
        <dbReference type="PROSITE" id="PS51123"/>
    </source>
</evidence>